<dbReference type="InterPro" id="IPR013783">
    <property type="entry name" value="Ig-like_fold"/>
</dbReference>
<evidence type="ECO:0000313" key="8">
    <source>
        <dbReference type="EMBL" id="KAL1636217.1"/>
    </source>
</evidence>
<dbReference type="Pfam" id="PF00933">
    <property type="entry name" value="Glyco_hydro_3"/>
    <property type="match status" value="1"/>
</dbReference>
<reference evidence="8 9" key="1">
    <citation type="submission" date="2024-02" db="EMBL/GenBank/DDBJ databases">
        <title>De novo assembly and annotation of 12 fungi associated with fruit tree decline syndrome in Ontario, Canada.</title>
        <authorList>
            <person name="Sulman M."/>
            <person name="Ellouze W."/>
            <person name="Ilyukhin E."/>
        </authorList>
    </citation>
    <scope>NUCLEOTIDE SEQUENCE [LARGE SCALE GENOMIC DNA]</scope>
    <source>
        <strain evidence="8 9">M1-105</strain>
    </source>
</reference>
<dbReference type="PANTHER" id="PTHR30620:SF117">
    <property type="entry name" value="BETA-1,4-XYLOSIDASE (EUROFUNG)"/>
    <property type="match status" value="1"/>
</dbReference>
<evidence type="ECO:0000259" key="7">
    <source>
        <dbReference type="SMART" id="SM01217"/>
    </source>
</evidence>
<evidence type="ECO:0000256" key="2">
    <source>
        <dbReference type="ARBA" id="ARBA00022801"/>
    </source>
</evidence>
<keyword evidence="3" id="KW-0325">Glycoprotein</keyword>
<comment type="caution">
    <text evidence="8">The sequence shown here is derived from an EMBL/GenBank/DDBJ whole genome shotgun (WGS) entry which is preliminary data.</text>
</comment>
<dbReference type="InterPro" id="IPR001764">
    <property type="entry name" value="Glyco_hydro_3_N"/>
</dbReference>
<feature type="domain" description="Fibronectin type III-like" evidence="7">
    <location>
        <begin position="704"/>
        <end position="773"/>
    </location>
</feature>
<accession>A0ABR3TA36</accession>
<proteinExistence type="inferred from homology"/>
<dbReference type="PRINTS" id="PR00133">
    <property type="entry name" value="GLHYDRLASE3"/>
</dbReference>
<evidence type="ECO:0000313" key="9">
    <source>
        <dbReference type="Proteomes" id="UP001521116"/>
    </source>
</evidence>
<keyword evidence="6" id="KW-0624">Polysaccharide degradation</keyword>
<evidence type="ECO:0000256" key="3">
    <source>
        <dbReference type="ARBA" id="ARBA00023180"/>
    </source>
</evidence>
<evidence type="ECO:0000256" key="1">
    <source>
        <dbReference type="ARBA" id="ARBA00005336"/>
    </source>
</evidence>
<dbReference type="InterPro" id="IPR051915">
    <property type="entry name" value="Cellulose_Degrad_GH3"/>
</dbReference>
<dbReference type="Pfam" id="PF01915">
    <property type="entry name" value="Glyco_hydro_3_C"/>
    <property type="match status" value="1"/>
</dbReference>
<dbReference type="SUPFAM" id="SSF52279">
    <property type="entry name" value="Beta-D-glucan exohydrolase, C-terminal domain"/>
    <property type="match status" value="1"/>
</dbReference>
<gene>
    <name evidence="8" type="ORF">SLS56_001196</name>
</gene>
<evidence type="ECO:0000256" key="6">
    <source>
        <dbReference type="ARBA" id="ARBA00023326"/>
    </source>
</evidence>
<evidence type="ECO:0000256" key="4">
    <source>
        <dbReference type="ARBA" id="ARBA00023277"/>
    </source>
</evidence>
<dbReference type="PANTHER" id="PTHR30620">
    <property type="entry name" value="PERIPLASMIC BETA-GLUCOSIDASE-RELATED"/>
    <property type="match status" value="1"/>
</dbReference>
<dbReference type="Pfam" id="PF14310">
    <property type="entry name" value="Fn3-like"/>
    <property type="match status" value="1"/>
</dbReference>
<dbReference type="InterPro" id="IPR036881">
    <property type="entry name" value="Glyco_hydro_3_C_sf"/>
</dbReference>
<keyword evidence="4" id="KW-0119">Carbohydrate metabolism</keyword>
<dbReference type="Proteomes" id="UP001521116">
    <property type="component" value="Unassembled WGS sequence"/>
</dbReference>
<name>A0ABR3TA36_9PEZI</name>
<evidence type="ECO:0000256" key="5">
    <source>
        <dbReference type="ARBA" id="ARBA00023295"/>
    </source>
</evidence>
<dbReference type="SUPFAM" id="SSF51445">
    <property type="entry name" value="(Trans)glycosidases"/>
    <property type="match status" value="1"/>
</dbReference>
<dbReference type="InterPro" id="IPR026891">
    <property type="entry name" value="Fn3-like"/>
</dbReference>
<dbReference type="SMART" id="SM01217">
    <property type="entry name" value="Fn3_like"/>
    <property type="match status" value="1"/>
</dbReference>
<protein>
    <recommendedName>
        <fullName evidence="7">Fibronectin type III-like domain-containing protein</fullName>
    </recommendedName>
</protein>
<dbReference type="InterPro" id="IPR002772">
    <property type="entry name" value="Glyco_hydro_3_C"/>
</dbReference>
<comment type="similarity">
    <text evidence="1">Belongs to the glycosyl hydrolase 3 family.</text>
</comment>
<keyword evidence="2" id="KW-0378">Hydrolase</keyword>
<sequence length="785" mass="83569">MVSSSAASRAAAAVAAAAAVVQGVSGQALTNGTNGTAPLYKNPSAAVEDRVQDLLSRMTLQEKVAQLIQGDITNFINETTGEFNASGLVWNMEWRAGQIWTGYPIPQQTIAEAGRIAQDYLLHNTTLGIPALLQNEGIHGVSYFNSTIFNSPIAHACSFNPELIGEMGAVIAQEALALGINQIFAPVVDLARELRFGRVEETYGEDPFLAGEMGYAYVRALESQNVSAMVKHFAGFSAPEQGLNTGPVHGGERELRTTWLVPFHRAIIDAGATSVMSAYHSWDGVPAVADHHTLTDILRDEWGYEYYVSSDAGGTDRLCSAFKMCRADPIDKEAVTMYALPAGNDVEMGGGSYNFETIIDLVGSGKLDLDIVDTAVARTLRTKFFLGIFEDPYRAVPANETALHIHTAKSVALARKLDAESIVLLENRESVLPLDKSANVAVIGPMADFMNYGDYVVENSSTRGVTPYAGIKAASSGTVSYALGAERWSNDQSGFLEAIAAAEAADVAVVVVGTWSRDQTELWQGLNATTGEHVDVHSLNLVGAQAALVKAVIGTGKPTVVVFQSGKPVTEAWISRNASAVVQQFYPGEQGGAALADVLFGDHNPSGKLSVGVPLDVGTTPVFYDYLNSGRSVDPGQVYDNGSLRFGHQYVLSSPVPLYEFGYGKSYSTFAYSNVSLSSATAGPADVVTASVSVTNNSTRDGQEVVQLYVSDLIASVAVPNKELKGFKKVLVPAGETVDVTIDIDVAKLGVWDIRMNYVVEPGEFAIWVGSSSADLRGNATLTVE</sequence>
<organism evidence="8 9">
    <name type="scientific">Neofusicoccum ribis</name>
    <dbReference type="NCBI Taxonomy" id="45134"/>
    <lineage>
        <taxon>Eukaryota</taxon>
        <taxon>Fungi</taxon>
        <taxon>Dikarya</taxon>
        <taxon>Ascomycota</taxon>
        <taxon>Pezizomycotina</taxon>
        <taxon>Dothideomycetes</taxon>
        <taxon>Dothideomycetes incertae sedis</taxon>
        <taxon>Botryosphaeriales</taxon>
        <taxon>Botryosphaeriaceae</taxon>
        <taxon>Neofusicoccum</taxon>
    </lineage>
</organism>
<dbReference type="Gene3D" id="2.60.40.10">
    <property type="entry name" value="Immunoglobulins"/>
    <property type="match status" value="1"/>
</dbReference>
<keyword evidence="5" id="KW-0326">Glycosidase</keyword>
<dbReference type="Gene3D" id="3.40.50.1700">
    <property type="entry name" value="Glycoside hydrolase family 3 C-terminal domain"/>
    <property type="match status" value="1"/>
</dbReference>
<dbReference type="Gene3D" id="3.20.20.300">
    <property type="entry name" value="Glycoside hydrolase, family 3, N-terminal domain"/>
    <property type="match status" value="1"/>
</dbReference>
<dbReference type="InterPro" id="IPR036962">
    <property type="entry name" value="Glyco_hydro_3_N_sf"/>
</dbReference>
<dbReference type="InterPro" id="IPR017853">
    <property type="entry name" value="GH"/>
</dbReference>
<keyword evidence="9" id="KW-1185">Reference proteome</keyword>
<dbReference type="EMBL" id="JAJVDC020000007">
    <property type="protein sequence ID" value="KAL1636217.1"/>
    <property type="molecule type" value="Genomic_DNA"/>
</dbReference>